<dbReference type="AlphaFoldDB" id="A0A5N6TZ39"/>
<evidence type="ECO:0000313" key="2">
    <source>
        <dbReference type="EMBL" id="KAE8151321.1"/>
    </source>
</evidence>
<dbReference type="EMBL" id="ML742073">
    <property type="protein sequence ID" value="KAE8151321.1"/>
    <property type="molecule type" value="Genomic_DNA"/>
</dbReference>
<keyword evidence="1" id="KW-0732">Signal</keyword>
<feature type="chain" id="PRO_5025030246" description="Apple domain-containing protein" evidence="1">
    <location>
        <begin position="23"/>
        <end position="264"/>
    </location>
</feature>
<reference evidence="2 3" key="1">
    <citation type="submission" date="2019-04" db="EMBL/GenBank/DDBJ databases">
        <title>Friends and foes A comparative genomics study of 23 Aspergillus species from section Flavi.</title>
        <authorList>
            <consortium name="DOE Joint Genome Institute"/>
            <person name="Kjaerbolling I."/>
            <person name="Vesth T."/>
            <person name="Frisvad J.C."/>
            <person name="Nybo J.L."/>
            <person name="Theobald S."/>
            <person name="Kildgaard S."/>
            <person name="Isbrandt T."/>
            <person name="Kuo A."/>
            <person name="Sato A."/>
            <person name="Lyhne E.K."/>
            <person name="Kogle M.E."/>
            <person name="Wiebenga A."/>
            <person name="Kun R.S."/>
            <person name="Lubbers R.J."/>
            <person name="Makela M.R."/>
            <person name="Barry K."/>
            <person name="Chovatia M."/>
            <person name="Clum A."/>
            <person name="Daum C."/>
            <person name="Haridas S."/>
            <person name="He G."/>
            <person name="LaButti K."/>
            <person name="Lipzen A."/>
            <person name="Mondo S."/>
            <person name="Riley R."/>
            <person name="Salamov A."/>
            <person name="Simmons B.A."/>
            <person name="Magnuson J.K."/>
            <person name="Henrissat B."/>
            <person name="Mortensen U.H."/>
            <person name="Larsen T.O."/>
            <person name="Devries R.P."/>
            <person name="Grigoriev I.V."/>
            <person name="Machida M."/>
            <person name="Baker S.E."/>
            <person name="Andersen M.R."/>
        </authorList>
    </citation>
    <scope>NUCLEOTIDE SEQUENCE [LARGE SCALE GENOMIC DNA]</scope>
    <source>
        <strain evidence="2 3">IBT 18842</strain>
    </source>
</reference>
<sequence length="264" mass="29192">MHKTALWTPLAYLLCLGNPTTADYTSDYNRLCPGNNPVSIGNTVYTATCDKTLGPMPPAQKLTNIQSPTPEECAQVCAQDGSSCSAMIWANNACFQSSDQSPTFYNAPGAVVLTPPPSSGKTAEQLEAELNDCNAAQIRITGERDECRSKLTTANEQAAAFFNDYDLFCSGRSSYQVTVQGVQYQLACDQGFNDNERTSYQDMEFNECFDLCAKKPEECQAGLVYWFGHSENYQRLCVLIRKGTPTSRETARPNYKMIRAIPIR</sequence>
<feature type="signal peptide" evidence="1">
    <location>
        <begin position="1"/>
        <end position="22"/>
    </location>
</feature>
<evidence type="ECO:0000256" key="1">
    <source>
        <dbReference type="SAM" id="SignalP"/>
    </source>
</evidence>
<organism evidence="2 3">
    <name type="scientific">Aspergillus avenaceus</name>
    <dbReference type="NCBI Taxonomy" id="36643"/>
    <lineage>
        <taxon>Eukaryota</taxon>
        <taxon>Fungi</taxon>
        <taxon>Dikarya</taxon>
        <taxon>Ascomycota</taxon>
        <taxon>Pezizomycotina</taxon>
        <taxon>Eurotiomycetes</taxon>
        <taxon>Eurotiomycetidae</taxon>
        <taxon>Eurotiales</taxon>
        <taxon>Aspergillaceae</taxon>
        <taxon>Aspergillus</taxon>
        <taxon>Aspergillus subgen. Circumdati</taxon>
    </lineage>
</organism>
<protein>
    <recommendedName>
        <fullName evidence="4">Apple domain-containing protein</fullName>
    </recommendedName>
</protein>
<name>A0A5N6TZ39_ASPAV</name>
<proteinExistence type="predicted"/>
<gene>
    <name evidence="2" type="ORF">BDV25DRAFT_138949</name>
</gene>
<accession>A0A5N6TZ39</accession>
<evidence type="ECO:0008006" key="4">
    <source>
        <dbReference type="Google" id="ProtNLM"/>
    </source>
</evidence>
<keyword evidence="3" id="KW-1185">Reference proteome</keyword>
<dbReference type="Proteomes" id="UP000325780">
    <property type="component" value="Unassembled WGS sequence"/>
</dbReference>
<evidence type="ECO:0000313" key="3">
    <source>
        <dbReference type="Proteomes" id="UP000325780"/>
    </source>
</evidence>